<dbReference type="GO" id="GO:0003700">
    <property type="term" value="F:DNA-binding transcription factor activity"/>
    <property type="evidence" value="ECO:0007669"/>
    <property type="project" value="InterPro"/>
</dbReference>
<comment type="caution">
    <text evidence="6">The sequence shown here is derived from an EMBL/GenBank/DDBJ whole genome shotgun (WGS) entry which is preliminary data.</text>
</comment>
<name>A0A1H2YSJ0_ACIFE</name>
<dbReference type="SMART" id="SM00345">
    <property type="entry name" value="HTH_GNTR"/>
    <property type="match status" value="1"/>
</dbReference>
<evidence type="ECO:0000256" key="1">
    <source>
        <dbReference type="ARBA" id="ARBA00023015"/>
    </source>
</evidence>
<dbReference type="SUPFAM" id="SSF48008">
    <property type="entry name" value="GntR ligand-binding domain-like"/>
    <property type="match status" value="1"/>
</dbReference>
<dbReference type="InterPro" id="IPR036388">
    <property type="entry name" value="WH-like_DNA-bd_sf"/>
</dbReference>
<dbReference type="SUPFAM" id="SSF46785">
    <property type="entry name" value="Winged helix' DNA-binding domain"/>
    <property type="match status" value="1"/>
</dbReference>
<keyword evidence="3" id="KW-0804">Transcription</keyword>
<dbReference type="Proteomes" id="UP000182379">
    <property type="component" value="Unassembled WGS sequence"/>
</dbReference>
<evidence type="ECO:0000256" key="3">
    <source>
        <dbReference type="ARBA" id="ARBA00023163"/>
    </source>
</evidence>
<gene>
    <name evidence="6" type="ORF">SAMN05216495_11230</name>
</gene>
<dbReference type="Gene3D" id="1.10.10.10">
    <property type="entry name" value="Winged helix-like DNA-binding domain superfamily/Winged helix DNA-binding domain"/>
    <property type="match status" value="1"/>
</dbReference>
<evidence type="ECO:0000256" key="4">
    <source>
        <dbReference type="SAM" id="MobiDB-lite"/>
    </source>
</evidence>
<accession>A0A1H2YSJ0</accession>
<protein>
    <submittedName>
        <fullName evidence="6">DNA-binding transcriptional regulator, GntR family</fullName>
    </submittedName>
</protein>
<dbReference type="Pfam" id="PF07729">
    <property type="entry name" value="FCD"/>
    <property type="match status" value="1"/>
</dbReference>
<dbReference type="PANTHER" id="PTHR43537:SF45">
    <property type="entry name" value="GNTR FAMILY REGULATORY PROTEIN"/>
    <property type="match status" value="1"/>
</dbReference>
<dbReference type="GO" id="GO:0003677">
    <property type="term" value="F:DNA binding"/>
    <property type="evidence" value="ECO:0007669"/>
    <property type="project" value="UniProtKB-KW"/>
</dbReference>
<keyword evidence="1" id="KW-0805">Transcription regulation</keyword>
<evidence type="ECO:0000313" key="6">
    <source>
        <dbReference type="EMBL" id="SDX07654.1"/>
    </source>
</evidence>
<dbReference type="AlphaFoldDB" id="A0A1H2YSJ0"/>
<feature type="domain" description="HTH gntR-type" evidence="5">
    <location>
        <begin position="36"/>
        <end position="103"/>
    </location>
</feature>
<keyword evidence="2 6" id="KW-0238">DNA-binding</keyword>
<evidence type="ECO:0000313" key="7">
    <source>
        <dbReference type="Proteomes" id="UP000182379"/>
    </source>
</evidence>
<dbReference type="InterPro" id="IPR000524">
    <property type="entry name" value="Tscrpt_reg_HTH_GntR"/>
</dbReference>
<dbReference type="Gene3D" id="1.20.120.530">
    <property type="entry name" value="GntR ligand-binding domain-like"/>
    <property type="match status" value="1"/>
</dbReference>
<dbReference type="InterPro" id="IPR036390">
    <property type="entry name" value="WH_DNA-bd_sf"/>
</dbReference>
<dbReference type="CDD" id="cd07377">
    <property type="entry name" value="WHTH_GntR"/>
    <property type="match status" value="1"/>
</dbReference>
<feature type="region of interest" description="Disordered" evidence="4">
    <location>
        <begin position="13"/>
        <end position="34"/>
    </location>
</feature>
<dbReference type="SMART" id="SM00895">
    <property type="entry name" value="FCD"/>
    <property type="match status" value="1"/>
</dbReference>
<dbReference type="Pfam" id="PF00392">
    <property type="entry name" value="GntR"/>
    <property type="match status" value="1"/>
</dbReference>
<dbReference type="InterPro" id="IPR011711">
    <property type="entry name" value="GntR_C"/>
</dbReference>
<organism evidence="6 7">
    <name type="scientific">Acidaminococcus fermentans</name>
    <dbReference type="NCBI Taxonomy" id="905"/>
    <lineage>
        <taxon>Bacteria</taxon>
        <taxon>Bacillati</taxon>
        <taxon>Bacillota</taxon>
        <taxon>Negativicutes</taxon>
        <taxon>Acidaminococcales</taxon>
        <taxon>Acidaminococcaceae</taxon>
        <taxon>Acidaminococcus</taxon>
    </lineage>
</organism>
<evidence type="ECO:0000256" key="2">
    <source>
        <dbReference type="ARBA" id="ARBA00023125"/>
    </source>
</evidence>
<dbReference type="InterPro" id="IPR008920">
    <property type="entry name" value="TF_FadR/GntR_C"/>
</dbReference>
<dbReference type="PANTHER" id="PTHR43537">
    <property type="entry name" value="TRANSCRIPTIONAL REGULATOR, GNTR FAMILY"/>
    <property type="match status" value="1"/>
</dbReference>
<feature type="compositionally biased region" description="Polar residues" evidence="4">
    <location>
        <begin position="20"/>
        <end position="34"/>
    </location>
</feature>
<evidence type="ECO:0000259" key="5">
    <source>
        <dbReference type="PROSITE" id="PS50949"/>
    </source>
</evidence>
<sequence>MFFYSSTAVLQPQAGDVGGQQPSQGHENVAQGQGFQPGLHIESHAVGIDPESGEYKSGQELSLTAIAEQLGISRTPVREAFQTLAAEGLITLRMSKGAIVNKIDQKFIKDTFEMRILLESTAAWKAAENGLPDADDYIAKLKDMEAHLDTIDDKAYEDLNQAIHMAIWEAADNQKLSNYLMELWNGPSTGHAIPEEQKHYRLSTEEHIQLLEYIRDHKPEEAKEAMARHIQRSEENVLAYLAKKEA</sequence>
<dbReference type="EMBL" id="FNOP01000012">
    <property type="protein sequence ID" value="SDX07654.1"/>
    <property type="molecule type" value="Genomic_DNA"/>
</dbReference>
<reference evidence="6 7" key="1">
    <citation type="submission" date="2016-10" db="EMBL/GenBank/DDBJ databases">
        <authorList>
            <person name="Varghese N."/>
            <person name="Submissions S."/>
        </authorList>
    </citation>
    <scope>NUCLEOTIDE SEQUENCE [LARGE SCALE GENOMIC DNA]</scope>
    <source>
        <strain evidence="6 7">WCC6</strain>
    </source>
</reference>
<dbReference type="PRINTS" id="PR00035">
    <property type="entry name" value="HTHGNTR"/>
</dbReference>
<dbReference type="PROSITE" id="PS50949">
    <property type="entry name" value="HTH_GNTR"/>
    <property type="match status" value="1"/>
</dbReference>
<proteinExistence type="predicted"/>